<reference evidence="1" key="1">
    <citation type="journal article" date="2013" name="Environ. Microbiol.">
        <title>Microbiota from the distal guts of lean and obese adolescents exhibit partial functional redundancy besides clear differences in community structure.</title>
        <authorList>
            <person name="Ferrer M."/>
            <person name="Ruiz A."/>
            <person name="Lanza F."/>
            <person name="Haange S.B."/>
            <person name="Oberbach A."/>
            <person name="Till H."/>
            <person name="Bargiela R."/>
            <person name="Campoy C."/>
            <person name="Segura M.T."/>
            <person name="Richter M."/>
            <person name="von Bergen M."/>
            <person name="Seifert J."/>
            <person name="Suarez A."/>
        </authorList>
    </citation>
    <scope>NUCLEOTIDE SEQUENCE</scope>
</reference>
<accession>K1S958</accession>
<dbReference type="EMBL" id="AJWZ01007331">
    <property type="protein sequence ID" value="EKC57212.1"/>
    <property type="molecule type" value="Genomic_DNA"/>
</dbReference>
<organism evidence="1">
    <name type="scientific">human gut metagenome</name>
    <dbReference type="NCBI Taxonomy" id="408170"/>
    <lineage>
        <taxon>unclassified sequences</taxon>
        <taxon>metagenomes</taxon>
        <taxon>organismal metagenomes</taxon>
    </lineage>
</organism>
<comment type="caution">
    <text evidence="1">The sequence shown here is derived from an EMBL/GenBank/DDBJ whole genome shotgun (WGS) entry which is preliminary data.</text>
</comment>
<sequence length="52" mass="6253">KQAVEKAYQEYDIFNKTQPIESDFDKILKGLERKIITFLDYAIMIQLRKIVF</sequence>
<name>K1S958_9ZZZZ</name>
<feature type="non-terminal residue" evidence="1">
    <location>
        <position position="1"/>
    </location>
</feature>
<protein>
    <submittedName>
        <fullName evidence="1">Uncharacterized protein</fullName>
    </submittedName>
</protein>
<dbReference type="AlphaFoldDB" id="K1S958"/>
<evidence type="ECO:0000313" key="1">
    <source>
        <dbReference type="EMBL" id="EKC57212.1"/>
    </source>
</evidence>
<proteinExistence type="predicted"/>
<gene>
    <name evidence="1" type="ORF">OBE_10651</name>
</gene>